<evidence type="ECO:0000313" key="1">
    <source>
        <dbReference type="EMBL" id="KAF5319283.1"/>
    </source>
</evidence>
<proteinExistence type="predicted"/>
<keyword evidence="2" id="KW-1185">Reference proteome</keyword>
<gene>
    <name evidence="1" type="ORF">D9619_008362</name>
</gene>
<accession>A0A8H5BBB5</accession>
<dbReference type="AlphaFoldDB" id="A0A8H5BBB5"/>
<dbReference type="CDD" id="cd23422">
    <property type="entry name" value="beta-trefoil_Ricin_MPL_CNL"/>
    <property type="match status" value="1"/>
</dbReference>
<dbReference type="OrthoDB" id="3228793at2759"/>
<dbReference type="Proteomes" id="UP000567179">
    <property type="component" value="Unassembled WGS sequence"/>
</dbReference>
<dbReference type="SUPFAM" id="SSF50370">
    <property type="entry name" value="Ricin B-like lectins"/>
    <property type="match status" value="1"/>
</dbReference>
<protein>
    <recommendedName>
        <fullName evidence="3">Ricin B lectin domain-containing protein</fullName>
    </recommendedName>
</protein>
<organism evidence="1 2">
    <name type="scientific">Psilocybe cf. subviscida</name>
    <dbReference type="NCBI Taxonomy" id="2480587"/>
    <lineage>
        <taxon>Eukaryota</taxon>
        <taxon>Fungi</taxon>
        <taxon>Dikarya</taxon>
        <taxon>Basidiomycota</taxon>
        <taxon>Agaricomycotina</taxon>
        <taxon>Agaricomycetes</taxon>
        <taxon>Agaricomycetidae</taxon>
        <taxon>Agaricales</taxon>
        <taxon>Agaricineae</taxon>
        <taxon>Strophariaceae</taxon>
        <taxon>Psilocybe</taxon>
    </lineage>
</organism>
<dbReference type="EMBL" id="JAACJJ010000029">
    <property type="protein sequence ID" value="KAF5319283.1"/>
    <property type="molecule type" value="Genomic_DNA"/>
</dbReference>
<reference evidence="1 2" key="1">
    <citation type="journal article" date="2020" name="ISME J.">
        <title>Uncovering the hidden diversity of litter-decomposition mechanisms in mushroom-forming fungi.</title>
        <authorList>
            <person name="Floudas D."/>
            <person name="Bentzer J."/>
            <person name="Ahren D."/>
            <person name="Johansson T."/>
            <person name="Persson P."/>
            <person name="Tunlid A."/>
        </authorList>
    </citation>
    <scope>NUCLEOTIDE SEQUENCE [LARGE SCALE GENOMIC DNA]</scope>
    <source>
        <strain evidence="1 2">CBS 101986</strain>
    </source>
</reference>
<dbReference type="InterPro" id="IPR035992">
    <property type="entry name" value="Ricin_B-like_lectins"/>
</dbReference>
<dbReference type="Gene3D" id="2.80.10.50">
    <property type="match status" value="1"/>
</dbReference>
<comment type="caution">
    <text evidence="1">The sequence shown here is derived from an EMBL/GenBank/DDBJ whole genome shotgun (WGS) entry which is preliminary data.</text>
</comment>
<sequence length="240" mass="26192">MSQCSDPPAAPGPFAKATVSETPGLLHPGVYRIINNVEPNQAFDLSGYDMKAYPAHEGANQKWDIERLGPGYTIRSIYNGSYVTLDSGIASGATLIGTPYPVSWAVEPDDWEAGIYRIRWPMSSYIVDMPAIGTHGVQLSHRYPFKDRALWRLDPVDHPKQINDHQEERPSQLNDADQFELITHSPRTAAPATPGLATNSDTIIDVEGLKLGGNGEMSITTTTTTVTTSVTTVKRLGVRS</sequence>
<evidence type="ECO:0000313" key="2">
    <source>
        <dbReference type="Proteomes" id="UP000567179"/>
    </source>
</evidence>
<name>A0A8H5BBB5_9AGAR</name>
<evidence type="ECO:0008006" key="3">
    <source>
        <dbReference type="Google" id="ProtNLM"/>
    </source>
</evidence>